<reference evidence="1 2" key="1">
    <citation type="submission" date="2018-08" db="EMBL/GenBank/DDBJ databases">
        <title>Draft genome of the lignicolous fungus Coniochaeta pulveracea.</title>
        <authorList>
            <person name="Borstlap C.J."/>
            <person name="De Witt R.N."/>
            <person name="Botha A."/>
            <person name="Volschenk H."/>
        </authorList>
    </citation>
    <scope>NUCLEOTIDE SEQUENCE [LARGE SCALE GENOMIC DNA]</scope>
    <source>
        <strain evidence="1 2">CAB683</strain>
    </source>
</reference>
<name>A0A420Y358_9PEZI</name>
<organism evidence="1 2">
    <name type="scientific">Coniochaeta pulveracea</name>
    <dbReference type="NCBI Taxonomy" id="177199"/>
    <lineage>
        <taxon>Eukaryota</taxon>
        <taxon>Fungi</taxon>
        <taxon>Dikarya</taxon>
        <taxon>Ascomycota</taxon>
        <taxon>Pezizomycotina</taxon>
        <taxon>Sordariomycetes</taxon>
        <taxon>Sordariomycetidae</taxon>
        <taxon>Coniochaetales</taxon>
        <taxon>Coniochaetaceae</taxon>
        <taxon>Coniochaeta</taxon>
    </lineage>
</organism>
<dbReference type="EMBL" id="QVQW01000060">
    <property type="protein sequence ID" value="RKU42190.1"/>
    <property type="molecule type" value="Genomic_DNA"/>
</dbReference>
<gene>
    <name evidence="1" type="ORF">DL546_003742</name>
</gene>
<dbReference type="Proteomes" id="UP000275385">
    <property type="component" value="Unassembled WGS sequence"/>
</dbReference>
<sequence length="153" mass="18044">MSTRTLPTPPVSPTAYLSRMPWRRFWPWERSRKARKIEHMELRALYVIEAIRAIKVELRQHAEVCTLNARNAVLEVEALERAEQYLICDDNITDTEAEVILYDIKRFLAEGVFQLDVRSHLKELPVPARHPSWLDKFRAARDDRGPFHLRNLV</sequence>
<accession>A0A420Y358</accession>
<dbReference type="AlphaFoldDB" id="A0A420Y358"/>
<keyword evidence="2" id="KW-1185">Reference proteome</keyword>
<protein>
    <submittedName>
        <fullName evidence="1">Uncharacterized protein</fullName>
    </submittedName>
</protein>
<proteinExistence type="predicted"/>
<evidence type="ECO:0000313" key="1">
    <source>
        <dbReference type="EMBL" id="RKU42190.1"/>
    </source>
</evidence>
<evidence type="ECO:0000313" key="2">
    <source>
        <dbReference type="Proteomes" id="UP000275385"/>
    </source>
</evidence>
<comment type="caution">
    <text evidence="1">The sequence shown here is derived from an EMBL/GenBank/DDBJ whole genome shotgun (WGS) entry which is preliminary data.</text>
</comment>